<proteinExistence type="predicted"/>
<evidence type="ECO:0000256" key="3">
    <source>
        <dbReference type="ARBA" id="ARBA00022448"/>
    </source>
</evidence>
<evidence type="ECO:0000256" key="5">
    <source>
        <dbReference type="ARBA" id="ARBA00022723"/>
    </source>
</evidence>
<dbReference type="GO" id="GO:0020037">
    <property type="term" value="F:heme binding"/>
    <property type="evidence" value="ECO:0007669"/>
    <property type="project" value="InterPro"/>
</dbReference>
<keyword evidence="6" id="KW-0732">Signal</keyword>
<comment type="function">
    <text evidence="11">Involved in methylamine metabolism. Essential for the maturation of the beta subunit of MADH, presumably via a step in the biosynthesis of tryptophan tryptophylquinone (TTQ), the cofactor of MADH.</text>
</comment>
<dbReference type="STRING" id="477680.SAMN05421788_106346"/>
<dbReference type="InterPro" id="IPR004852">
    <property type="entry name" value="Di-haem_cyt_c_peroxidsae"/>
</dbReference>
<evidence type="ECO:0000256" key="10">
    <source>
        <dbReference type="ARBA" id="ARBA00023004"/>
    </source>
</evidence>
<dbReference type="KEGG" id="fln:FLA_2296"/>
<keyword evidence="3" id="KW-0813">Transport</keyword>
<evidence type="ECO:0000313" key="16">
    <source>
        <dbReference type="EMBL" id="SIT25635.1"/>
    </source>
</evidence>
<keyword evidence="5 14" id="KW-0479">Metal-binding</keyword>
<evidence type="ECO:0000256" key="8">
    <source>
        <dbReference type="ARBA" id="ARBA00022982"/>
    </source>
</evidence>
<evidence type="ECO:0000256" key="7">
    <source>
        <dbReference type="ARBA" id="ARBA00022764"/>
    </source>
</evidence>
<dbReference type="FunFam" id="1.10.760.10:FF:000019">
    <property type="entry name" value="Di-heme cytochrome C peroxidase"/>
    <property type="match status" value="1"/>
</dbReference>
<gene>
    <name evidence="16" type="ORF">SAMN05421788_106346</name>
</gene>
<keyword evidence="16" id="KW-0575">Peroxidase</keyword>
<comment type="pathway">
    <text evidence="2">One-carbon metabolism; methylamine degradation.</text>
</comment>
<dbReference type="PIRSF" id="PIRSF000294">
    <property type="entry name" value="Cytochrome-c_peroxidase"/>
    <property type="match status" value="1"/>
</dbReference>
<feature type="binding site" description="covalent" evidence="13">
    <location>
        <position position="241"/>
    </location>
    <ligand>
        <name>heme c</name>
        <dbReference type="ChEBI" id="CHEBI:61717"/>
        <label>2</label>
    </ligand>
</feature>
<keyword evidence="10 14" id="KW-0408">Iron</keyword>
<dbReference type="PROSITE" id="PS51007">
    <property type="entry name" value="CYTC"/>
    <property type="match status" value="2"/>
</dbReference>
<organism evidence="16 17">
    <name type="scientific">Filimonas lacunae</name>
    <dbReference type="NCBI Taxonomy" id="477680"/>
    <lineage>
        <taxon>Bacteria</taxon>
        <taxon>Pseudomonadati</taxon>
        <taxon>Bacteroidota</taxon>
        <taxon>Chitinophagia</taxon>
        <taxon>Chitinophagales</taxon>
        <taxon>Chitinophagaceae</taxon>
        <taxon>Filimonas</taxon>
    </lineage>
</organism>
<evidence type="ECO:0000256" key="9">
    <source>
        <dbReference type="ARBA" id="ARBA00023002"/>
    </source>
</evidence>
<evidence type="ECO:0000256" key="6">
    <source>
        <dbReference type="ARBA" id="ARBA00022729"/>
    </source>
</evidence>
<protein>
    <recommendedName>
        <fullName evidence="12">Methylamine utilization protein MauG</fullName>
    </recommendedName>
</protein>
<dbReference type="OrthoDB" id="9805202at2"/>
<dbReference type="GO" id="GO:0004130">
    <property type="term" value="F:cytochrome-c peroxidase activity"/>
    <property type="evidence" value="ECO:0007669"/>
    <property type="project" value="TreeGrafter"/>
</dbReference>
<evidence type="ECO:0000256" key="2">
    <source>
        <dbReference type="ARBA" id="ARBA00004856"/>
    </source>
</evidence>
<feature type="domain" description="Cytochrome c" evidence="15">
    <location>
        <begin position="74"/>
        <end position="182"/>
    </location>
</feature>
<accession>A0A173MFL1</accession>
<evidence type="ECO:0000313" key="17">
    <source>
        <dbReference type="Proteomes" id="UP000186917"/>
    </source>
</evidence>
<dbReference type="PANTHER" id="PTHR30600">
    <property type="entry name" value="CYTOCHROME C PEROXIDASE-RELATED"/>
    <property type="match status" value="1"/>
</dbReference>
<evidence type="ECO:0000259" key="15">
    <source>
        <dbReference type="PROSITE" id="PS51007"/>
    </source>
</evidence>
<dbReference type="Proteomes" id="UP000186917">
    <property type="component" value="Unassembled WGS sequence"/>
</dbReference>
<dbReference type="AlphaFoldDB" id="A0A173MFL1"/>
<keyword evidence="4 13" id="KW-0349">Heme</keyword>
<evidence type="ECO:0000256" key="1">
    <source>
        <dbReference type="ARBA" id="ARBA00004418"/>
    </source>
</evidence>
<dbReference type="PANTHER" id="PTHR30600:SF10">
    <property type="entry name" value="BLL6722 PROTEIN"/>
    <property type="match status" value="1"/>
</dbReference>
<dbReference type="GO" id="GO:0042597">
    <property type="term" value="C:periplasmic space"/>
    <property type="evidence" value="ECO:0007669"/>
    <property type="project" value="UniProtKB-SubCell"/>
</dbReference>
<feature type="binding site" description="covalent" evidence="13">
    <location>
        <position position="96"/>
    </location>
    <ligand>
        <name>heme c</name>
        <dbReference type="ChEBI" id="CHEBI:61717"/>
        <label>1</label>
    </ligand>
</feature>
<comment type="PTM">
    <text evidence="13">Binds 2 heme groups per subunit.</text>
</comment>
<feature type="binding site" description="axial binding residue" evidence="14">
    <location>
        <position position="245"/>
    </location>
    <ligand>
        <name>heme c</name>
        <dbReference type="ChEBI" id="CHEBI:61717"/>
        <label>2</label>
    </ligand>
    <ligandPart>
        <name>Fe</name>
        <dbReference type="ChEBI" id="CHEBI:18248"/>
    </ligandPart>
</feature>
<comment type="cofactor">
    <cofactor evidence="13">
        <name>heme</name>
        <dbReference type="ChEBI" id="CHEBI:30413"/>
    </cofactor>
    <text evidence="13">Binds 2 heme groups.</text>
</comment>
<dbReference type="GO" id="GO:0009055">
    <property type="term" value="F:electron transfer activity"/>
    <property type="evidence" value="ECO:0007669"/>
    <property type="project" value="InterPro"/>
</dbReference>
<dbReference type="EMBL" id="FTOR01000006">
    <property type="protein sequence ID" value="SIT25635.1"/>
    <property type="molecule type" value="Genomic_DNA"/>
</dbReference>
<reference evidence="17" key="1">
    <citation type="submission" date="2017-01" db="EMBL/GenBank/DDBJ databases">
        <authorList>
            <person name="Varghese N."/>
            <person name="Submissions S."/>
        </authorList>
    </citation>
    <scope>NUCLEOTIDE SEQUENCE [LARGE SCALE GENOMIC DNA]</scope>
    <source>
        <strain evidence="17">DSM 21054</strain>
    </source>
</reference>
<name>A0A173MFL1_9BACT</name>
<keyword evidence="17" id="KW-1185">Reference proteome</keyword>
<feature type="binding site" description="axial binding residue" evidence="14">
    <location>
        <position position="100"/>
    </location>
    <ligand>
        <name>heme c</name>
        <dbReference type="ChEBI" id="CHEBI:61717"/>
        <label>1</label>
    </ligand>
    <ligandPart>
        <name>Fe</name>
        <dbReference type="ChEBI" id="CHEBI:18248"/>
    </ligandPart>
</feature>
<evidence type="ECO:0000256" key="12">
    <source>
        <dbReference type="ARBA" id="ARBA00073576"/>
    </source>
</evidence>
<keyword evidence="7" id="KW-0574">Periplasm</keyword>
<dbReference type="SUPFAM" id="SSF46626">
    <property type="entry name" value="Cytochrome c"/>
    <property type="match status" value="2"/>
</dbReference>
<evidence type="ECO:0000256" key="4">
    <source>
        <dbReference type="ARBA" id="ARBA00022617"/>
    </source>
</evidence>
<dbReference type="RefSeq" id="WP_084206354.1">
    <property type="nucleotide sequence ID" value="NZ_AP017422.1"/>
</dbReference>
<dbReference type="InterPro" id="IPR051395">
    <property type="entry name" value="Cytochrome_c_Peroxidase/MauG"/>
</dbReference>
<dbReference type="GO" id="GO:0046872">
    <property type="term" value="F:metal ion binding"/>
    <property type="evidence" value="ECO:0007669"/>
    <property type="project" value="UniProtKB-KW"/>
</dbReference>
<feature type="binding site" description="axial binding residue" evidence="14">
    <location>
        <position position="116"/>
    </location>
    <ligand>
        <name>heme c</name>
        <dbReference type="ChEBI" id="CHEBI:61717"/>
        <label>1</label>
    </ligand>
    <ligandPart>
        <name>Fe</name>
        <dbReference type="ChEBI" id="CHEBI:18248"/>
    </ligandPart>
</feature>
<keyword evidence="9" id="KW-0560">Oxidoreductase</keyword>
<keyword evidence="8" id="KW-0249">Electron transport</keyword>
<dbReference type="Pfam" id="PF03150">
    <property type="entry name" value="CCP_MauG"/>
    <property type="match status" value="1"/>
</dbReference>
<comment type="subcellular location">
    <subcellularLocation>
        <location evidence="1">Periplasm</location>
    </subcellularLocation>
</comment>
<dbReference type="InterPro" id="IPR026259">
    <property type="entry name" value="MauG/Cytc_peroxidase"/>
</dbReference>
<feature type="binding site" description="covalent" evidence="13">
    <location>
        <position position="244"/>
    </location>
    <ligand>
        <name>heme c</name>
        <dbReference type="ChEBI" id="CHEBI:61717"/>
        <label>2</label>
    </ligand>
</feature>
<dbReference type="Gene3D" id="1.10.760.10">
    <property type="entry name" value="Cytochrome c-like domain"/>
    <property type="match status" value="2"/>
</dbReference>
<evidence type="ECO:0000256" key="13">
    <source>
        <dbReference type="PIRSR" id="PIRSR000294-1"/>
    </source>
</evidence>
<evidence type="ECO:0000256" key="14">
    <source>
        <dbReference type="PIRSR" id="PIRSR000294-2"/>
    </source>
</evidence>
<dbReference type="InterPro" id="IPR036909">
    <property type="entry name" value="Cyt_c-like_dom_sf"/>
</dbReference>
<evidence type="ECO:0000256" key="11">
    <source>
        <dbReference type="ARBA" id="ARBA00058991"/>
    </source>
</evidence>
<feature type="domain" description="Cytochrome c" evidence="15">
    <location>
        <begin position="226"/>
        <end position="361"/>
    </location>
</feature>
<feature type="binding site" description="covalent" evidence="13">
    <location>
        <position position="99"/>
    </location>
    <ligand>
        <name>heme c</name>
        <dbReference type="ChEBI" id="CHEBI:61717"/>
        <label>1</label>
    </ligand>
</feature>
<dbReference type="InterPro" id="IPR009056">
    <property type="entry name" value="Cyt_c-like_dom"/>
</dbReference>
<sequence>MIRVISFLLIVIIGFSIFSFKPTKTYFSFEDSLRLLYSRPAAQWPIPNVDAGVPWRELGQLPVPPAQYNDTLRPIAELGKLLFFDGRLSVSNQIACASCHVPELNWTDGRAQAVGHNRTLNKRNTPTIENVWAQNQLFWDGRAHTLEEQITGPITSHTEMNQDMTLLPGKLQTVKGYVSLFKTAYGDTAITSERIVHALAVFQRTVTSTRSRFDRFLAGSSEALSDQELRGLHLYRTKANCMNCHYGPLFTDNDFHNIGLSYMNRPFEDLGRYNITQNTADLGKFKTPSLRNVMRTRPWMHHGLFDDMEGLIAFYNNANPQGVRKDSVRNLPVPVPDAHLHKLQLSKTEMKDIAAFMEAITAAPNVIREPKLPE</sequence>